<comment type="caution">
    <text evidence="1">The sequence shown here is derived from an EMBL/GenBank/DDBJ whole genome shotgun (WGS) entry which is preliminary data.</text>
</comment>
<name>A0ABQ0SKT7_9BACL</name>
<dbReference type="GeneID" id="82813851"/>
<reference evidence="1 2" key="1">
    <citation type="submission" date="2019-06" db="EMBL/GenBank/DDBJ databases">
        <title>Whole genome shotgun sequence of Brevibacillus agri NBRC 15538.</title>
        <authorList>
            <person name="Hosoyama A."/>
            <person name="Uohara A."/>
            <person name="Ohji S."/>
            <person name="Ichikawa N."/>
        </authorList>
    </citation>
    <scope>NUCLEOTIDE SEQUENCE [LARGE SCALE GENOMIC DNA]</scope>
    <source>
        <strain evidence="1 2">NBRC 15538</strain>
    </source>
</reference>
<dbReference type="EMBL" id="BJOD01000004">
    <property type="protein sequence ID" value="GED24446.1"/>
    <property type="molecule type" value="Genomic_DNA"/>
</dbReference>
<evidence type="ECO:0000313" key="1">
    <source>
        <dbReference type="EMBL" id="GED24446.1"/>
    </source>
</evidence>
<dbReference type="Proteomes" id="UP000317180">
    <property type="component" value="Unassembled WGS sequence"/>
</dbReference>
<organism evidence="1 2">
    <name type="scientific">Brevibacillus agri</name>
    <dbReference type="NCBI Taxonomy" id="51101"/>
    <lineage>
        <taxon>Bacteria</taxon>
        <taxon>Bacillati</taxon>
        <taxon>Bacillota</taxon>
        <taxon>Bacilli</taxon>
        <taxon>Bacillales</taxon>
        <taxon>Paenibacillaceae</taxon>
        <taxon>Brevibacillus</taxon>
    </lineage>
</organism>
<evidence type="ECO:0000313" key="2">
    <source>
        <dbReference type="Proteomes" id="UP000317180"/>
    </source>
</evidence>
<accession>A0ABQ0SKT7</accession>
<dbReference type="RefSeq" id="WP_165328964.1">
    <property type="nucleotide sequence ID" value="NZ_BJOD01000004.1"/>
</dbReference>
<sequence length="61" mass="6953">MEKMLAAINSPFFSPAIFNRPDISDFVLTKAALLSLKGQIGRNDNHYHQHLKNRTRSPTRS</sequence>
<gene>
    <name evidence="1" type="ORF">BAG01nite_05480</name>
</gene>
<proteinExistence type="predicted"/>
<keyword evidence="2" id="KW-1185">Reference proteome</keyword>
<protein>
    <submittedName>
        <fullName evidence="1">Uncharacterized protein</fullName>
    </submittedName>
</protein>